<organism evidence="3 4">
    <name type="scientific">Coleofasciculus chthonoplastes PCC 7420</name>
    <dbReference type="NCBI Taxonomy" id="118168"/>
    <lineage>
        <taxon>Bacteria</taxon>
        <taxon>Bacillati</taxon>
        <taxon>Cyanobacteriota</taxon>
        <taxon>Cyanophyceae</taxon>
        <taxon>Coleofasciculales</taxon>
        <taxon>Coleofasciculaceae</taxon>
        <taxon>Coleofasciculus</taxon>
    </lineage>
</organism>
<evidence type="ECO:0000259" key="2">
    <source>
        <dbReference type="Pfam" id="PF12770"/>
    </source>
</evidence>
<sequence length="862" mass="99484">MESSQSYRINHIEDGIKMLNAALQVRLIDRQIQRDYPINIPRLMYKIWTKILIAITPQKHLDNKFLRFTQEEVIYLELGKAYGARVYGDIDENSQQAIEYLQRSLNLSKTKKNASLQNLVNLELSKIFLREGKYQDINLSKEIAKQLFMSNAFSPNTFPEKWIDLCFTLGQVYLELIGSKQVKYTLYLQDFIKNIFGSLFTLLDNKQQPRLWAKSKLISSDFCLYDNKPQQALEYSLDAFEVLDSLKKQFPTYWSEASGKLGCIYSALGDMQNAILRFREALQIFEPKYSPKECLKMASNLGNLGYNLQNWEIAIEGYSQAILAIEQSRYWATSEATKRELIANSLDIYQKMVQACINHQDYTQALLTIERSKSRTLIELLDSANLYPKNATDQQKQRISNLRRQIAIYQQQLAFTPSDTLTPATEKHPNQPSPETLIRQQLQAANQQFQDLLTELDDPNFTLTQQVPPQLPDLRRLLQPQTALIEWYLPSEADSGFYLFLVTRRDEQIQITPHHFSAEDREHLDQALQDYRSDYGQPTWNDQLPQRLETLSAALQLPRLLTELSQIQHLILIPHRELHLIPLHALPVSLPSPSGSVGKPLQDWFPVQYAPSCQILNNLQQRPPLEEPSTSFFALQNPTQDLTYADFEVEVLRRLFNPQRVLSHDKATKTALEQPQNRAFLQQSRYVHFSCHGEFSEAEPLNAYLRLANREKLTFQNIFTSLDIPNCRLLILSACKTGLVETPPTDDYVGLASAFFFAGTRTVVGSLWEAEEFSAALLMIRLYQELPRYTSVMMALRAAQGWLRTISRDGVLTWLRDELKLEDSQLKTCEKQLKLFNKKSPFTSARYWAPFTVSGQLDQVDN</sequence>
<dbReference type="eggNOG" id="COG4995">
    <property type="taxonomic scope" value="Bacteria"/>
</dbReference>
<dbReference type="AlphaFoldDB" id="B4VR31"/>
<reference evidence="3 4" key="1">
    <citation type="submission" date="2008-07" db="EMBL/GenBank/DDBJ databases">
        <authorList>
            <person name="Tandeau de Marsac N."/>
            <person name="Ferriera S."/>
            <person name="Johnson J."/>
            <person name="Kravitz S."/>
            <person name="Beeson K."/>
            <person name="Sutton G."/>
            <person name="Rogers Y.-H."/>
            <person name="Friedman R."/>
            <person name="Frazier M."/>
            <person name="Venter J.C."/>
        </authorList>
    </citation>
    <scope>NUCLEOTIDE SEQUENCE [LARGE SCALE GENOMIC DNA]</scope>
    <source>
        <strain evidence="3 4">PCC 7420</strain>
    </source>
</reference>
<dbReference type="InterPro" id="IPR011990">
    <property type="entry name" value="TPR-like_helical_dom_sf"/>
</dbReference>
<gene>
    <name evidence="3" type="ORF">MC7420_6508</name>
</gene>
<dbReference type="SUPFAM" id="SSF48452">
    <property type="entry name" value="TPR-like"/>
    <property type="match status" value="1"/>
</dbReference>
<evidence type="ECO:0000313" key="4">
    <source>
        <dbReference type="Proteomes" id="UP000003835"/>
    </source>
</evidence>
<name>B4VR31_9CYAN</name>
<accession>B4VR31</accession>
<dbReference type="Gene3D" id="1.25.40.10">
    <property type="entry name" value="Tetratricopeptide repeat domain"/>
    <property type="match status" value="1"/>
</dbReference>
<protein>
    <recommendedName>
        <fullName evidence="2">CHAT domain-containing protein</fullName>
    </recommendedName>
</protein>
<dbReference type="STRING" id="118168.MC7420_6508"/>
<feature type="repeat" description="TPR" evidence="1">
    <location>
        <begin position="255"/>
        <end position="288"/>
    </location>
</feature>
<dbReference type="EMBL" id="DS989848">
    <property type="protein sequence ID" value="EDX75853.1"/>
    <property type="molecule type" value="Genomic_DNA"/>
</dbReference>
<evidence type="ECO:0000313" key="3">
    <source>
        <dbReference type="EMBL" id="EDX75853.1"/>
    </source>
</evidence>
<dbReference type="Pfam" id="PF12770">
    <property type="entry name" value="CHAT"/>
    <property type="match status" value="1"/>
</dbReference>
<dbReference type="Proteomes" id="UP000003835">
    <property type="component" value="Unassembled WGS sequence"/>
</dbReference>
<feature type="domain" description="CHAT" evidence="2">
    <location>
        <begin position="548"/>
        <end position="856"/>
    </location>
</feature>
<dbReference type="eggNOG" id="COG0457">
    <property type="taxonomic scope" value="Bacteria"/>
</dbReference>
<keyword evidence="1" id="KW-0802">TPR repeat</keyword>
<dbReference type="HOGENOM" id="CLU_003728_15_1_3"/>
<dbReference type="InterPro" id="IPR019734">
    <property type="entry name" value="TPR_rpt"/>
</dbReference>
<proteinExistence type="predicted"/>
<keyword evidence="4" id="KW-1185">Reference proteome</keyword>
<evidence type="ECO:0000256" key="1">
    <source>
        <dbReference type="PROSITE-ProRule" id="PRU00339"/>
    </source>
</evidence>
<dbReference type="PANTHER" id="PTHR10098">
    <property type="entry name" value="RAPSYN-RELATED"/>
    <property type="match status" value="1"/>
</dbReference>
<dbReference type="InterPro" id="IPR024983">
    <property type="entry name" value="CHAT_dom"/>
</dbReference>
<dbReference type="PROSITE" id="PS50005">
    <property type="entry name" value="TPR"/>
    <property type="match status" value="1"/>
</dbReference>